<sequence length="200" mass="23001">MRYYLIDLMPEDNPDFCFLDSYPEGLGLKTYKLGKGQPLKDDYPADARIYMSDKEKGIQVPDLVGNSRSMLITSQRVKEVIERVNQGPTEYLRVAIYNHKKRVASPDHFILNPLGVVDCLNLRASEIEYFQGKVVHVDRLVLDPGKLEKAPELFRVRENSRAYVISDRIVDEVEKLRPGVSNFWLEELDQEPSREQGGKT</sequence>
<evidence type="ECO:0000259" key="1">
    <source>
        <dbReference type="Pfam" id="PF07791"/>
    </source>
</evidence>
<accession>A0ABT4ALS1</accession>
<evidence type="ECO:0000313" key="3">
    <source>
        <dbReference type="Proteomes" id="UP001207654"/>
    </source>
</evidence>
<keyword evidence="3" id="KW-1185">Reference proteome</keyword>
<evidence type="ECO:0000313" key="2">
    <source>
        <dbReference type="EMBL" id="MCY1082650.1"/>
    </source>
</evidence>
<reference evidence="2 3" key="1">
    <citation type="submission" date="2022-11" db="EMBL/GenBank/DDBJ databases">
        <title>Minimal conservation of predation-associated metabolite biosynthetic gene clusters underscores biosynthetic potential of Myxococcota including descriptions for ten novel species: Archangium lansinium sp. nov., Myxococcus landrumus sp. nov., Nannocystis bai.</title>
        <authorList>
            <person name="Ahearne A."/>
            <person name="Stevens C."/>
            <person name="Phillips K."/>
        </authorList>
    </citation>
    <scope>NUCLEOTIDE SEQUENCE [LARGE SCALE GENOMIC DNA]</scope>
    <source>
        <strain evidence="2 3">MIWBW</strain>
    </source>
</reference>
<dbReference type="Proteomes" id="UP001207654">
    <property type="component" value="Unassembled WGS sequence"/>
</dbReference>
<gene>
    <name evidence="2" type="ORF">OV287_50195</name>
</gene>
<dbReference type="Pfam" id="PF07791">
    <property type="entry name" value="Imm11"/>
    <property type="match status" value="1"/>
</dbReference>
<dbReference type="RefSeq" id="WP_267541209.1">
    <property type="nucleotide sequence ID" value="NZ_JAPNKA010000001.1"/>
</dbReference>
<dbReference type="EMBL" id="JAPNKA010000001">
    <property type="protein sequence ID" value="MCY1082650.1"/>
    <property type="molecule type" value="Genomic_DNA"/>
</dbReference>
<organism evidence="2 3">
    <name type="scientific">Archangium lansingense</name>
    <dbReference type="NCBI Taxonomy" id="2995310"/>
    <lineage>
        <taxon>Bacteria</taxon>
        <taxon>Pseudomonadati</taxon>
        <taxon>Myxococcota</taxon>
        <taxon>Myxococcia</taxon>
        <taxon>Myxococcales</taxon>
        <taxon>Cystobacterineae</taxon>
        <taxon>Archangiaceae</taxon>
        <taxon>Archangium</taxon>
    </lineage>
</organism>
<protein>
    <recommendedName>
        <fullName evidence="1">Immunity MXAN-0049 protein domain-containing protein</fullName>
    </recommendedName>
</protein>
<proteinExistence type="predicted"/>
<name>A0ABT4ALS1_9BACT</name>
<comment type="caution">
    <text evidence="2">The sequence shown here is derived from an EMBL/GenBank/DDBJ whole genome shotgun (WGS) entry which is preliminary data.</text>
</comment>
<feature type="domain" description="Immunity MXAN-0049 protein" evidence="1">
    <location>
        <begin position="42"/>
        <end position="187"/>
    </location>
</feature>
<dbReference type="InterPro" id="IPR012433">
    <property type="entry name" value="Imm11"/>
</dbReference>